<dbReference type="Gene3D" id="3.40.50.12690">
    <property type="match status" value="1"/>
</dbReference>
<name>A0A3B4EHG8_PYGNA</name>
<gene>
    <name evidence="2" type="primary">C1orf43</name>
</gene>
<reference evidence="2" key="3">
    <citation type="submission" date="2025-09" db="UniProtKB">
        <authorList>
            <consortium name="Ensembl"/>
        </authorList>
    </citation>
    <scope>IDENTIFICATION</scope>
</reference>
<dbReference type="GeneTree" id="ENSGT00940000172903"/>
<dbReference type="Gene3D" id="3.40.50.12700">
    <property type="match status" value="1"/>
</dbReference>
<keyword evidence="3" id="KW-1185">Reference proteome</keyword>
<evidence type="ECO:0000313" key="3">
    <source>
        <dbReference type="Proteomes" id="UP001501920"/>
    </source>
</evidence>
<dbReference type="InterPro" id="IPR013830">
    <property type="entry name" value="SGNH_hydro"/>
</dbReference>
<dbReference type="OMA" id="CGDENYS"/>
<dbReference type="Proteomes" id="UP001501920">
    <property type="component" value="Chromosome 22"/>
</dbReference>
<dbReference type="Pfam" id="PF13472">
    <property type="entry name" value="Lipase_GDSL_2"/>
    <property type="match status" value="1"/>
</dbReference>
<accession>A0A3B4EHG8</accession>
<dbReference type="PANTHER" id="PTHR30383:SF5">
    <property type="entry name" value="SGNH HYDROLASE-TYPE ESTERASE DOMAIN-CONTAINING PROTEIN"/>
    <property type="match status" value="1"/>
</dbReference>
<evidence type="ECO:0000313" key="2">
    <source>
        <dbReference type="Ensembl" id="ENSPNAP00000034744.2"/>
    </source>
</evidence>
<evidence type="ECO:0000259" key="1">
    <source>
        <dbReference type="Pfam" id="PF13472"/>
    </source>
</evidence>
<dbReference type="Ensembl" id="ENSPNAT00000026864.2">
    <property type="protein sequence ID" value="ENSPNAP00000034744.2"/>
    <property type="gene ID" value="ENSPNAG00000024208.2"/>
</dbReference>
<reference evidence="2 3" key="1">
    <citation type="submission" date="2020-10" db="EMBL/GenBank/DDBJ databases">
        <title>Pygocentrus nattereri (red-bellied piranha) genome, fPygNat1, primary haplotype.</title>
        <authorList>
            <person name="Myers G."/>
            <person name="Meyer A."/>
            <person name="Karagic N."/>
            <person name="Pippel M."/>
            <person name="Winkler S."/>
            <person name="Tracey A."/>
            <person name="Wood J."/>
            <person name="Formenti G."/>
            <person name="Howe K."/>
            <person name="Fedrigo O."/>
            <person name="Jarvis E.D."/>
        </authorList>
    </citation>
    <scope>NUCLEOTIDE SEQUENCE [LARGE SCALE GENOMIC DNA]</scope>
</reference>
<sequence>MDVSSVLKDIERPTEIRGVNSRATVSCFPGARVLDIAKRLPSALRRRDAFGTVVIHVGTNDISDRRSEVLKEHYQTLLDTARKKTDTRIVISGPLPTYRRGSERFSRLFALQSWLRGWCACNGLGYVDNWSSFWEQPALYRRDGLHLVLWGPSSSHGTSREPSADFKAAT</sequence>
<dbReference type="InterPro" id="IPR051532">
    <property type="entry name" value="Ester_Hydrolysis_Enzymes"/>
</dbReference>
<dbReference type="SUPFAM" id="SSF52266">
    <property type="entry name" value="SGNH hydrolase"/>
    <property type="match status" value="1"/>
</dbReference>
<dbReference type="GO" id="GO:0004622">
    <property type="term" value="F:phosphatidylcholine lysophospholipase activity"/>
    <property type="evidence" value="ECO:0007669"/>
    <property type="project" value="TreeGrafter"/>
</dbReference>
<dbReference type="AlphaFoldDB" id="A0A3B4EHG8"/>
<reference evidence="2" key="2">
    <citation type="submission" date="2025-08" db="UniProtKB">
        <authorList>
            <consortium name="Ensembl"/>
        </authorList>
    </citation>
    <scope>IDENTIFICATION</scope>
</reference>
<organism evidence="2 3">
    <name type="scientific">Pygocentrus nattereri</name>
    <name type="common">Red-bellied piranha</name>
    <dbReference type="NCBI Taxonomy" id="42514"/>
    <lineage>
        <taxon>Eukaryota</taxon>
        <taxon>Metazoa</taxon>
        <taxon>Chordata</taxon>
        <taxon>Craniata</taxon>
        <taxon>Vertebrata</taxon>
        <taxon>Euteleostomi</taxon>
        <taxon>Actinopterygii</taxon>
        <taxon>Neopterygii</taxon>
        <taxon>Teleostei</taxon>
        <taxon>Ostariophysi</taxon>
        <taxon>Characiformes</taxon>
        <taxon>Characoidei</taxon>
        <taxon>Pygocentrus</taxon>
    </lineage>
</organism>
<feature type="domain" description="SGNH hydrolase-type esterase" evidence="1">
    <location>
        <begin position="27"/>
        <end position="147"/>
    </location>
</feature>
<dbReference type="PANTHER" id="PTHR30383">
    <property type="entry name" value="THIOESTERASE 1/PROTEASE 1/LYSOPHOSPHOLIPASE L1"/>
    <property type="match status" value="1"/>
</dbReference>
<proteinExistence type="predicted"/>
<protein>
    <recommendedName>
        <fullName evidence="1">SGNH hydrolase-type esterase domain-containing protein</fullName>
    </recommendedName>
</protein>